<reference evidence="8 9" key="1">
    <citation type="journal article" date="2021" name="Int. J. Syst. Evol. Microbiol.">
        <title>Steroidobacter gossypii sp. nov., isolated from soil of cotton cropping field.</title>
        <authorList>
            <person name="Huang R."/>
            <person name="Yang S."/>
            <person name="Zhen C."/>
            <person name="Liu W."/>
        </authorList>
    </citation>
    <scope>NUCLEOTIDE SEQUENCE [LARGE SCALE GENOMIC DNA]</scope>
    <source>
        <strain evidence="8 9">S1-65</strain>
    </source>
</reference>
<evidence type="ECO:0000256" key="4">
    <source>
        <dbReference type="RuleBase" id="RU003357"/>
    </source>
</evidence>
<feature type="chain" id="PRO_5046737910" evidence="5">
    <location>
        <begin position="31"/>
        <end position="958"/>
    </location>
</feature>
<keyword evidence="5" id="KW-0732">Signal</keyword>
<keyword evidence="3" id="KW-0998">Cell outer membrane</keyword>
<feature type="signal peptide" evidence="5">
    <location>
        <begin position="1"/>
        <end position="30"/>
    </location>
</feature>
<proteinExistence type="inferred from homology"/>
<dbReference type="PANTHER" id="PTHR40980">
    <property type="entry name" value="PLUG DOMAIN-CONTAINING PROTEIN"/>
    <property type="match status" value="1"/>
</dbReference>
<keyword evidence="8" id="KW-0675">Receptor</keyword>
<accession>A0ABS1X4E6</accession>
<evidence type="ECO:0000256" key="5">
    <source>
        <dbReference type="SAM" id="SignalP"/>
    </source>
</evidence>
<organism evidence="8 9">
    <name type="scientific">Steroidobacter gossypii</name>
    <dbReference type="NCBI Taxonomy" id="2805490"/>
    <lineage>
        <taxon>Bacteria</taxon>
        <taxon>Pseudomonadati</taxon>
        <taxon>Pseudomonadota</taxon>
        <taxon>Gammaproteobacteria</taxon>
        <taxon>Steroidobacterales</taxon>
        <taxon>Steroidobacteraceae</taxon>
        <taxon>Steroidobacter</taxon>
    </lineage>
</organism>
<dbReference type="PANTHER" id="PTHR40980:SF4">
    <property type="entry name" value="TONB-DEPENDENT RECEPTOR-LIKE BETA-BARREL DOMAIN-CONTAINING PROTEIN"/>
    <property type="match status" value="1"/>
</dbReference>
<evidence type="ECO:0000313" key="9">
    <source>
        <dbReference type="Proteomes" id="UP000661077"/>
    </source>
</evidence>
<evidence type="ECO:0000259" key="6">
    <source>
        <dbReference type="Pfam" id="PF00593"/>
    </source>
</evidence>
<dbReference type="NCBIfam" id="TIGR01782">
    <property type="entry name" value="TonB-Xanth-Caul"/>
    <property type="match status" value="1"/>
</dbReference>
<name>A0ABS1X4E6_9GAMM</name>
<sequence length="958" mass="105321">MYKRQRTVRVGGCKVRYLLLMAAAPCVVQAQSTTPDSAVEEVVVTGIRASIQSSIEAKREASVVSDVLSAEDIGDLPALSIGEAIETITGAATHREKGGASEIAVRGLGPFLGATTFNGREATNGSGDRSVNFSMFPSELINGVAIYKSQQADFVEGGVAGIIDMQTVRPLSFGRQRLQGEVRGIYQGYDDRLVDDNGLGWRGTLNYIDQFELGSLGEIGVSVGVQRGQSSNPEEMYSTSSTWVACRGDTPAPLNGNCAQVTPDDYASGAVPAGTPYYLTTGSRAFTQFNETDDREAAFVAVEWQPLDNVVVNLDYQNSTNEFTERRNTLNLSETMRGYGDSAVFDERGVLLSYSGESPLESTPLYRNQIEEYEGGGLNVAWDVTDRISVALDYGVSDTYRSRMDREVRLRTSNRDIYGQPVAGIRGQRWVGYTYDATSGYFPSITLDPDFDVNDADNFSADARLRRTEQVRNDEIEAGRLDFTFQVADSGITQLQVGARLAEHKFWDINQDRREISISDRAEIAAANLACRNSRFPQDDFLSDTDGGQPISSWATFDALCLFNNFLGTQDPGRTDDTRDIANRDVTEDSKAAYVMATFATDFGSIPLSGNFGVRYVDTDVTSLGLRSALNVINNPDGTIRLEETGDFLTLRQKGGSEKWLPSFNLAADMSDRMRLRLGLFRAMSRPDPEDLGAGRIFTFDDSVSYGSVAEAVREIRSTGNPALQPLMSWNVDLSAEYYLNRDSLFSAGLFYKQFQGGFENIVVNETYDIGGESITVPVTLTRTSDDESEIYGIELTGSYRFSMLPAPFDGFGVKASYSYAESTFETEDLRLGDQQDAATGAIAPGLIDPVDIFGLSKHVASGSLYYEIGPVELQLIGKYRSSYYQQFVGAASQNRVVRDATVIDFRASYRLTDGLSLSFQGSNLNNEERVEDMPIPGSVREVHVYGPRYYLGARYRF</sequence>
<evidence type="ECO:0000256" key="3">
    <source>
        <dbReference type="ARBA" id="ARBA00023237"/>
    </source>
</evidence>
<dbReference type="InterPro" id="IPR036942">
    <property type="entry name" value="Beta-barrel_TonB_sf"/>
</dbReference>
<dbReference type="Pfam" id="PF00593">
    <property type="entry name" value="TonB_dep_Rec_b-barrel"/>
    <property type="match status" value="1"/>
</dbReference>
<evidence type="ECO:0000313" key="8">
    <source>
        <dbReference type="EMBL" id="MBM0108090.1"/>
    </source>
</evidence>
<evidence type="ECO:0000259" key="7">
    <source>
        <dbReference type="Pfam" id="PF07715"/>
    </source>
</evidence>
<dbReference type="EMBL" id="JAEVLS010000006">
    <property type="protein sequence ID" value="MBM0108090.1"/>
    <property type="molecule type" value="Genomic_DNA"/>
</dbReference>
<dbReference type="Gene3D" id="2.170.130.10">
    <property type="entry name" value="TonB-dependent receptor, plug domain"/>
    <property type="match status" value="1"/>
</dbReference>
<feature type="domain" description="TonB-dependent receptor-like beta-barrel" evidence="6">
    <location>
        <begin position="437"/>
        <end position="925"/>
    </location>
</feature>
<comment type="subcellular location">
    <subcellularLocation>
        <location evidence="1 4">Cell outer membrane</location>
    </subcellularLocation>
</comment>
<keyword evidence="9" id="KW-1185">Reference proteome</keyword>
<feature type="domain" description="TonB-dependent receptor plug" evidence="7">
    <location>
        <begin position="58"/>
        <end position="162"/>
    </location>
</feature>
<evidence type="ECO:0000256" key="2">
    <source>
        <dbReference type="ARBA" id="ARBA00023136"/>
    </source>
</evidence>
<keyword evidence="2 4" id="KW-0472">Membrane</keyword>
<dbReference type="InterPro" id="IPR010104">
    <property type="entry name" value="TonB_rcpt_bac"/>
</dbReference>
<dbReference type="InterPro" id="IPR037066">
    <property type="entry name" value="Plug_dom_sf"/>
</dbReference>
<comment type="similarity">
    <text evidence="4">Belongs to the TonB-dependent receptor family.</text>
</comment>
<protein>
    <submittedName>
        <fullName evidence="8">TonB-dependent receptor</fullName>
    </submittedName>
</protein>
<comment type="caution">
    <text evidence="8">The sequence shown here is derived from an EMBL/GenBank/DDBJ whole genome shotgun (WGS) entry which is preliminary data.</text>
</comment>
<dbReference type="InterPro" id="IPR012910">
    <property type="entry name" value="Plug_dom"/>
</dbReference>
<dbReference type="RefSeq" id="WP_203170197.1">
    <property type="nucleotide sequence ID" value="NZ_JAEVLS010000006.1"/>
</dbReference>
<dbReference type="Pfam" id="PF07715">
    <property type="entry name" value="Plug"/>
    <property type="match status" value="1"/>
</dbReference>
<dbReference type="Proteomes" id="UP000661077">
    <property type="component" value="Unassembled WGS sequence"/>
</dbReference>
<dbReference type="InterPro" id="IPR000531">
    <property type="entry name" value="Beta-barrel_TonB"/>
</dbReference>
<dbReference type="SUPFAM" id="SSF56935">
    <property type="entry name" value="Porins"/>
    <property type="match status" value="1"/>
</dbReference>
<gene>
    <name evidence="8" type="ORF">JM946_25445</name>
</gene>
<evidence type="ECO:0000256" key="1">
    <source>
        <dbReference type="ARBA" id="ARBA00004442"/>
    </source>
</evidence>
<keyword evidence="4" id="KW-0798">TonB box</keyword>
<dbReference type="Gene3D" id="2.40.170.20">
    <property type="entry name" value="TonB-dependent receptor, beta-barrel domain"/>
    <property type="match status" value="1"/>
</dbReference>